<organism evidence="1">
    <name type="scientific">uncultured Sulfurovum sp</name>
    <dbReference type="NCBI Taxonomy" id="269237"/>
    <lineage>
        <taxon>Bacteria</taxon>
        <taxon>Pseudomonadati</taxon>
        <taxon>Campylobacterota</taxon>
        <taxon>Epsilonproteobacteria</taxon>
        <taxon>Campylobacterales</taxon>
        <taxon>Sulfurovaceae</taxon>
        <taxon>Sulfurovum</taxon>
        <taxon>environmental samples</taxon>
    </lineage>
</organism>
<sequence>MTANNIFKGFPKEGLTFMDEIVTNNSKEWLDANRERYEKEIVTPNKAYVAEMGEHLQILIPTINAIPKINKSLFRIYRDARFHLADPIKERIGIIFWQGQTHRMQSSSFYMHYDSKEVFVATGIRNFKPPLLAIYREYIQDKDRRIELHNIVEALKAKGYKLPEPAYKRYPRGFDKDDEHVYLSLFRSMYMYTTFKPNKDFHSEKIVDKNFKIYEDMMPLQEWVYGLSLYSR</sequence>
<dbReference type="Pfam" id="PF09365">
    <property type="entry name" value="DUF2461"/>
    <property type="match status" value="1"/>
</dbReference>
<evidence type="ECO:0000313" key="1">
    <source>
        <dbReference type="EMBL" id="CAA6808914.1"/>
    </source>
</evidence>
<dbReference type="InterPro" id="IPR015996">
    <property type="entry name" value="UCP028451"/>
</dbReference>
<reference evidence="1" key="1">
    <citation type="submission" date="2020-01" db="EMBL/GenBank/DDBJ databases">
        <authorList>
            <person name="Meier V. D."/>
            <person name="Meier V D."/>
        </authorList>
    </citation>
    <scope>NUCLEOTIDE SEQUENCE</scope>
    <source>
        <strain evidence="1">HLG_WM_MAG_06</strain>
    </source>
</reference>
<name>A0A6S6SVW2_9BACT</name>
<evidence type="ECO:0008006" key="2">
    <source>
        <dbReference type="Google" id="ProtNLM"/>
    </source>
</evidence>
<dbReference type="AlphaFoldDB" id="A0A6S6SVW2"/>
<dbReference type="PANTHER" id="PTHR36452">
    <property type="entry name" value="CHROMOSOME 12, WHOLE GENOME SHOTGUN SEQUENCE"/>
    <property type="match status" value="1"/>
</dbReference>
<dbReference type="EMBL" id="CACVAP010000057">
    <property type="protein sequence ID" value="CAA6808914.1"/>
    <property type="molecule type" value="Genomic_DNA"/>
</dbReference>
<dbReference type="NCBIfam" id="TIGR02453">
    <property type="entry name" value="TIGR02453 family protein"/>
    <property type="match status" value="1"/>
</dbReference>
<gene>
    <name evidence="1" type="ORF">HELGO_WM17711</name>
</gene>
<dbReference type="PIRSF" id="PIRSF028451">
    <property type="entry name" value="UCP028451"/>
    <property type="match status" value="1"/>
</dbReference>
<dbReference type="PANTHER" id="PTHR36452:SF1">
    <property type="entry name" value="DUF2461 DOMAIN-CONTAINING PROTEIN"/>
    <property type="match status" value="1"/>
</dbReference>
<accession>A0A6S6SVW2</accession>
<protein>
    <recommendedName>
        <fullName evidence="2">TIGR02453 family protein</fullName>
    </recommendedName>
</protein>
<proteinExistence type="predicted"/>
<dbReference type="InterPro" id="IPR012808">
    <property type="entry name" value="CHP02453"/>
</dbReference>